<feature type="compositionally biased region" description="Basic residues" evidence="1">
    <location>
        <begin position="252"/>
        <end position="261"/>
    </location>
</feature>
<dbReference type="AlphaFoldDB" id="A0AAE1XIE2"/>
<reference evidence="2" key="1">
    <citation type="submission" date="2020-06" db="EMBL/GenBank/DDBJ databases">
        <authorList>
            <person name="Li T."/>
            <person name="Hu X."/>
            <person name="Zhang T."/>
            <person name="Song X."/>
            <person name="Zhang H."/>
            <person name="Dai N."/>
            <person name="Sheng W."/>
            <person name="Hou X."/>
            <person name="Wei L."/>
        </authorList>
    </citation>
    <scope>NUCLEOTIDE SEQUENCE</scope>
    <source>
        <strain evidence="2">3651</strain>
        <tissue evidence="2">Leaf</tissue>
    </source>
</reference>
<keyword evidence="3" id="KW-1185">Reference proteome</keyword>
<feature type="region of interest" description="Disordered" evidence="1">
    <location>
        <begin position="237"/>
        <end position="261"/>
    </location>
</feature>
<evidence type="ECO:0000313" key="2">
    <source>
        <dbReference type="EMBL" id="KAK4412530.1"/>
    </source>
</evidence>
<dbReference type="EMBL" id="JACGWO010000013">
    <property type="protein sequence ID" value="KAK4412530.1"/>
    <property type="molecule type" value="Genomic_DNA"/>
</dbReference>
<comment type="caution">
    <text evidence="2">The sequence shown here is derived from an EMBL/GenBank/DDBJ whole genome shotgun (WGS) entry which is preliminary data.</text>
</comment>
<protein>
    <submittedName>
        <fullName evidence="2">Uncharacterized protein</fullName>
    </submittedName>
</protein>
<evidence type="ECO:0000256" key="1">
    <source>
        <dbReference type="SAM" id="MobiDB-lite"/>
    </source>
</evidence>
<sequence length="261" mass="28306">MRAAGPIRSLRQPSVTVRPTYVWRSPSVAGSAGSNRQGVHSFGDFWREMDDTRRHHTMEDGHVAASTSFPERLNSHPWKLDTWRGQAKAVSKKQLLDEDSESIRLGLQGEKFFGLSQDVDKASPCHLARSDSVGSSLGLVEVQPIPLVSRTGVHRLTSLSDGFLDAIVAAQWPEVSLSRRERQSVEERSSIDSFHRGGASLLQPIRALGKDCSSGGIPESSPIAALVDVPLSESISPGPLDVGTRATGFRGRGAHLRGRGR</sequence>
<proteinExistence type="predicted"/>
<dbReference type="Proteomes" id="UP001293254">
    <property type="component" value="Unassembled WGS sequence"/>
</dbReference>
<accession>A0AAE1XIE2</accession>
<evidence type="ECO:0000313" key="3">
    <source>
        <dbReference type="Proteomes" id="UP001293254"/>
    </source>
</evidence>
<organism evidence="2 3">
    <name type="scientific">Sesamum alatum</name>
    <dbReference type="NCBI Taxonomy" id="300844"/>
    <lineage>
        <taxon>Eukaryota</taxon>
        <taxon>Viridiplantae</taxon>
        <taxon>Streptophyta</taxon>
        <taxon>Embryophyta</taxon>
        <taxon>Tracheophyta</taxon>
        <taxon>Spermatophyta</taxon>
        <taxon>Magnoliopsida</taxon>
        <taxon>eudicotyledons</taxon>
        <taxon>Gunneridae</taxon>
        <taxon>Pentapetalae</taxon>
        <taxon>asterids</taxon>
        <taxon>lamiids</taxon>
        <taxon>Lamiales</taxon>
        <taxon>Pedaliaceae</taxon>
        <taxon>Sesamum</taxon>
    </lineage>
</organism>
<reference evidence="2" key="2">
    <citation type="journal article" date="2024" name="Plant">
        <title>Genomic evolution and insights into agronomic trait innovations of Sesamum species.</title>
        <authorList>
            <person name="Miao H."/>
            <person name="Wang L."/>
            <person name="Qu L."/>
            <person name="Liu H."/>
            <person name="Sun Y."/>
            <person name="Le M."/>
            <person name="Wang Q."/>
            <person name="Wei S."/>
            <person name="Zheng Y."/>
            <person name="Lin W."/>
            <person name="Duan Y."/>
            <person name="Cao H."/>
            <person name="Xiong S."/>
            <person name="Wang X."/>
            <person name="Wei L."/>
            <person name="Li C."/>
            <person name="Ma Q."/>
            <person name="Ju M."/>
            <person name="Zhao R."/>
            <person name="Li G."/>
            <person name="Mu C."/>
            <person name="Tian Q."/>
            <person name="Mei H."/>
            <person name="Zhang T."/>
            <person name="Gao T."/>
            <person name="Zhang H."/>
        </authorList>
    </citation>
    <scope>NUCLEOTIDE SEQUENCE</scope>
    <source>
        <strain evidence="2">3651</strain>
    </source>
</reference>
<gene>
    <name evidence="2" type="ORF">Salat_2900100</name>
</gene>
<name>A0AAE1XIE2_9LAMI</name>